<evidence type="ECO:0000256" key="6">
    <source>
        <dbReference type="RuleBase" id="RU003355"/>
    </source>
</evidence>
<evidence type="ECO:0000256" key="5">
    <source>
        <dbReference type="PROSITE-ProRule" id="PRU01240"/>
    </source>
</evidence>
<feature type="active site" description="Charge relay system" evidence="5">
    <location>
        <position position="262"/>
    </location>
</feature>
<dbReference type="PROSITE" id="PS51892">
    <property type="entry name" value="SUBTILASE"/>
    <property type="match status" value="1"/>
</dbReference>
<dbReference type="eggNOG" id="KOG1153">
    <property type="taxonomic scope" value="Eukaryota"/>
</dbReference>
<keyword evidence="4 5" id="KW-0720">Serine protease</keyword>
<evidence type="ECO:0000313" key="8">
    <source>
        <dbReference type="EnsemblProtists" id="EOD26347"/>
    </source>
</evidence>
<dbReference type="GeneID" id="17279332"/>
<evidence type="ECO:0000256" key="3">
    <source>
        <dbReference type="ARBA" id="ARBA00022801"/>
    </source>
</evidence>
<dbReference type="FunFam" id="3.40.50.200:FF:000014">
    <property type="entry name" value="Proteinase K"/>
    <property type="match status" value="1"/>
</dbReference>
<dbReference type="KEGG" id="ehx:EMIHUDRAFT_64535"/>
<dbReference type="InterPro" id="IPR015500">
    <property type="entry name" value="Peptidase_S8_subtilisin-rel"/>
</dbReference>
<dbReference type="EnsemblProtists" id="EOD26347">
    <property type="protein sequence ID" value="EOD26347"/>
    <property type="gene ID" value="EMIHUDRAFT_64535"/>
</dbReference>
<feature type="active site" description="Charge relay system" evidence="5">
    <location>
        <position position="65"/>
    </location>
</feature>
<dbReference type="Proteomes" id="UP000013827">
    <property type="component" value="Unassembled WGS sequence"/>
</dbReference>
<dbReference type="STRING" id="2903.R1CUJ4"/>
<dbReference type="GO" id="GO:0006508">
    <property type="term" value="P:proteolysis"/>
    <property type="evidence" value="ECO:0007669"/>
    <property type="project" value="UniProtKB-KW"/>
</dbReference>
<proteinExistence type="inferred from homology"/>
<dbReference type="PRINTS" id="PR00723">
    <property type="entry name" value="SUBTILISIN"/>
</dbReference>
<evidence type="ECO:0000256" key="2">
    <source>
        <dbReference type="ARBA" id="ARBA00022670"/>
    </source>
</evidence>
<accession>A0A0D3JS62</accession>
<dbReference type="InterPro" id="IPR022398">
    <property type="entry name" value="Peptidase_S8_His-AS"/>
</dbReference>
<dbReference type="RefSeq" id="XP_005778776.1">
    <property type="nucleotide sequence ID" value="XM_005778719.1"/>
</dbReference>
<feature type="active site" description="Charge relay system" evidence="5">
    <location>
        <position position="100"/>
    </location>
</feature>
<dbReference type="CDD" id="cd04077">
    <property type="entry name" value="Peptidases_S8_PCSK9_ProteinaseK_like"/>
    <property type="match status" value="1"/>
</dbReference>
<reference evidence="9" key="1">
    <citation type="journal article" date="2013" name="Nature">
        <title>Pan genome of the phytoplankton Emiliania underpins its global distribution.</title>
        <authorList>
            <person name="Read B.A."/>
            <person name="Kegel J."/>
            <person name="Klute M.J."/>
            <person name="Kuo A."/>
            <person name="Lefebvre S.C."/>
            <person name="Maumus F."/>
            <person name="Mayer C."/>
            <person name="Miller J."/>
            <person name="Monier A."/>
            <person name="Salamov A."/>
            <person name="Young J."/>
            <person name="Aguilar M."/>
            <person name="Claverie J.M."/>
            <person name="Frickenhaus S."/>
            <person name="Gonzalez K."/>
            <person name="Herman E.K."/>
            <person name="Lin Y.C."/>
            <person name="Napier J."/>
            <person name="Ogata H."/>
            <person name="Sarno A.F."/>
            <person name="Shmutz J."/>
            <person name="Schroeder D."/>
            <person name="de Vargas C."/>
            <person name="Verret F."/>
            <person name="von Dassow P."/>
            <person name="Valentin K."/>
            <person name="Van de Peer Y."/>
            <person name="Wheeler G."/>
            <person name="Dacks J.B."/>
            <person name="Delwiche C.F."/>
            <person name="Dyhrman S.T."/>
            <person name="Glockner G."/>
            <person name="John U."/>
            <person name="Richards T."/>
            <person name="Worden A.Z."/>
            <person name="Zhang X."/>
            <person name="Grigoriev I.V."/>
            <person name="Allen A.E."/>
            <person name="Bidle K."/>
            <person name="Borodovsky M."/>
            <person name="Bowler C."/>
            <person name="Brownlee C."/>
            <person name="Cock J.M."/>
            <person name="Elias M."/>
            <person name="Gladyshev V.N."/>
            <person name="Groth M."/>
            <person name="Guda C."/>
            <person name="Hadaegh A."/>
            <person name="Iglesias-Rodriguez M.D."/>
            <person name="Jenkins J."/>
            <person name="Jones B.M."/>
            <person name="Lawson T."/>
            <person name="Leese F."/>
            <person name="Lindquist E."/>
            <person name="Lobanov A."/>
            <person name="Lomsadze A."/>
            <person name="Malik S.B."/>
            <person name="Marsh M.E."/>
            <person name="Mackinder L."/>
            <person name="Mock T."/>
            <person name="Mueller-Roeber B."/>
            <person name="Pagarete A."/>
            <person name="Parker M."/>
            <person name="Probert I."/>
            <person name="Quesneville H."/>
            <person name="Raines C."/>
            <person name="Rensing S.A."/>
            <person name="Riano-Pachon D.M."/>
            <person name="Richier S."/>
            <person name="Rokitta S."/>
            <person name="Shiraiwa Y."/>
            <person name="Soanes D.M."/>
            <person name="van der Giezen M."/>
            <person name="Wahlund T.M."/>
            <person name="Williams B."/>
            <person name="Wilson W."/>
            <person name="Wolfe G."/>
            <person name="Wurch L.L."/>
        </authorList>
    </citation>
    <scope>NUCLEOTIDE SEQUENCE</scope>
</reference>
<dbReference type="PROSITE" id="PS00137">
    <property type="entry name" value="SUBTILASE_HIS"/>
    <property type="match status" value="1"/>
</dbReference>
<evidence type="ECO:0000256" key="4">
    <source>
        <dbReference type="ARBA" id="ARBA00022825"/>
    </source>
</evidence>
<organism evidence="8 9">
    <name type="scientific">Emiliania huxleyi (strain CCMP1516)</name>
    <dbReference type="NCBI Taxonomy" id="280463"/>
    <lineage>
        <taxon>Eukaryota</taxon>
        <taxon>Haptista</taxon>
        <taxon>Haptophyta</taxon>
        <taxon>Prymnesiophyceae</taxon>
        <taxon>Isochrysidales</taxon>
        <taxon>Noelaerhabdaceae</taxon>
        <taxon>Emiliania</taxon>
    </lineage>
</organism>
<evidence type="ECO:0000313" key="9">
    <source>
        <dbReference type="Proteomes" id="UP000013827"/>
    </source>
</evidence>
<keyword evidence="9" id="KW-1185">Reference proteome</keyword>
<dbReference type="PaxDb" id="2903-EOD26347"/>
<dbReference type="PROSITE" id="PS00136">
    <property type="entry name" value="SUBTILASE_ASP"/>
    <property type="match status" value="1"/>
</dbReference>
<evidence type="ECO:0000259" key="7">
    <source>
        <dbReference type="Pfam" id="PF00082"/>
    </source>
</evidence>
<dbReference type="InterPro" id="IPR023828">
    <property type="entry name" value="Peptidase_S8_Ser-AS"/>
</dbReference>
<dbReference type="InterPro" id="IPR034193">
    <property type="entry name" value="PCSK9_ProteinaseK-like"/>
</dbReference>
<dbReference type="RefSeq" id="XP_005786490.1">
    <property type="nucleotide sequence ID" value="XM_005786433.1"/>
</dbReference>
<dbReference type="GeneID" id="17271892"/>
<keyword evidence="3 5" id="KW-0378">Hydrolase</keyword>
<dbReference type="InterPro" id="IPR023827">
    <property type="entry name" value="Peptidase_S8_Asp-AS"/>
</dbReference>
<dbReference type="KEGG" id="ehx:EMIHUDRAFT_71486"/>
<feature type="domain" description="Peptidase S8/S53" evidence="7">
    <location>
        <begin position="56"/>
        <end position="291"/>
    </location>
</feature>
<name>A0A0D3JS62_EMIH1</name>
<dbReference type="SUPFAM" id="SSF52743">
    <property type="entry name" value="Subtilisin-like"/>
    <property type="match status" value="1"/>
</dbReference>
<dbReference type="PANTHER" id="PTHR43806:SF11">
    <property type="entry name" value="CEREVISIN-RELATED"/>
    <property type="match status" value="1"/>
</dbReference>
<protein>
    <recommendedName>
        <fullName evidence="7">Peptidase S8/S53 domain-containing protein</fullName>
    </recommendedName>
</protein>
<sequence>MLDPSVRSIGADCIIELPTENDAAPSAIQEGPTWGIDRIDSRVGLDNQYDDSGITGSGAIVYVLDTGVRITHSEFGGRAEPGAGWVRDGVVTDANTCHWHGTHCASTVGGIELGVAKQVTIVTVQVLSCAGAGSTSGADPRGIEWVVADVQRREAELDAHVPAIISMSLGGGGGGRFDEVINWAYAQGVVSVVAAGNNNADACNYSPASTPLAITVGSTTRTDERSSFSNHGSCVDLFAPGSSVDGACTTSDSCTRAASGTSMACPHVAGVASQVWAAHPYFTPAELAAAIDCLATADVIDDMPADTANRLLYNG</sequence>
<reference evidence="8" key="2">
    <citation type="submission" date="2024-10" db="UniProtKB">
        <authorList>
            <consortium name="EnsemblProtists"/>
        </authorList>
    </citation>
    <scope>IDENTIFICATION</scope>
</reference>
<dbReference type="OMA" id="DWITANH"/>
<evidence type="ECO:0000256" key="1">
    <source>
        <dbReference type="ARBA" id="ARBA00011073"/>
    </source>
</evidence>
<dbReference type="PROSITE" id="PS00138">
    <property type="entry name" value="SUBTILASE_SER"/>
    <property type="match status" value="1"/>
</dbReference>
<dbReference type="InterPro" id="IPR036852">
    <property type="entry name" value="Peptidase_S8/S53_dom_sf"/>
</dbReference>
<dbReference type="EnsemblProtists" id="EOD34061">
    <property type="protein sequence ID" value="EOD34061"/>
    <property type="gene ID" value="EMIHUDRAFT_71486"/>
</dbReference>
<keyword evidence="2 5" id="KW-0645">Protease</keyword>
<dbReference type="InterPro" id="IPR050131">
    <property type="entry name" value="Peptidase_S8_subtilisin-like"/>
</dbReference>
<dbReference type="Gene3D" id="3.40.50.200">
    <property type="entry name" value="Peptidase S8/S53 domain"/>
    <property type="match status" value="1"/>
</dbReference>
<dbReference type="Pfam" id="PF00082">
    <property type="entry name" value="Peptidase_S8"/>
    <property type="match status" value="1"/>
</dbReference>
<dbReference type="GO" id="GO:0005615">
    <property type="term" value="C:extracellular space"/>
    <property type="evidence" value="ECO:0007669"/>
    <property type="project" value="TreeGrafter"/>
</dbReference>
<dbReference type="GO" id="GO:0004252">
    <property type="term" value="F:serine-type endopeptidase activity"/>
    <property type="evidence" value="ECO:0007669"/>
    <property type="project" value="UniProtKB-UniRule"/>
</dbReference>
<dbReference type="InterPro" id="IPR000209">
    <property type="entry name" value="Peptidase_S8/S53_dom"/>
</dbReference>
<comment type="similarity">
    <text evidence="1 5 6">Belongs to the peptidase S8 family.</text>
</comment>
<dbReference type="HOGENOM" id="CLU_011263_1_0_1"/>
<dbReference type="AlphaFoldDB" id="A0A0D3JS62"/>
<dbReference type="PANTHER" id="PTHR43806">
    <property type="entry name" value="PEPTIDASE S8"/>
    <property type="match status" value="1"/>
</dbReference>